<sequence>MESTPSAVQWLRLHSPADIPGWNHRPDGDDQLCCGGSSFQDALARCRVEHGMESVSLESGYDTDDMGGGALDKLSRPGGPTNDSGAQNQGCRYPPTVSPKAQHIRPLFAAFSCVSGETMADAEQEVEASLQLRTAADSGDKAQVAIKALAVDISTADSELLRAAVKLFCWLSYGGRALRPEHTRL</sequence>
<keyword evidence="3" id="KW-1185">Reference proteome</keyword>
<evidence type="ECO:0000313" key="2">
    <source>
        <dbReference type="EMBL" id="KAK8058838.1"/>
    </source>
</evidence>
<organism evidence="2 3">
    <name type="scientific">Apiospora phragmitis</name>
    <dbReference type="NCBI Taxonomy" id="2905665"/>
    <lineage>
        <taxon>Eukaryota</taxon>
        <taxon>Fungi</taxon>
        <taxon>Dikarya</taxon>
        <taxon>Ascomycota</taxon>
        <taxon>Pezizomycotina</taxon>
        <taxon>Sordariomycetes</taxon>
        <taxon>Xylariomycetidae</taxon>
        <taxon>Amphisphaeriales</taxon>
        <taxon>Apiosporaceae</taxon>
        <taxon>Apiospora</taxon>
    </lineage>
</organism>
<reference evidence="2 3" key="1">
    <citation type="submission" date="2023-01" db="EMBL/GenBank/DDBJ databases">
        <title>Analysis of 21 Apiospora genomes using comparative genomics revels a genus with tremendous synthesis potential of carbohydrate active enzymes and secondary metabolites.</title>
        <authorList>
            <person name="Sorensen T."/>
        </authorList>
    </citation>
    <scope>NUCLEOTIDE SEQUENCE [LARGE SCALE GENOMIC DNA]</scope>
    <source>
        <strain evidence="2 3">CBS 135458</strain>
    </source>
</reference>
<dbReference type="Proteomes" id="UP001480595">
    <property type="component" value="Unassembled WGS sequence"/>
</dbReference>
<name>A0ABR1UIV1_9PEZI</name>
<feature type="region of interest" description="Disordered" evidence="1">
    <location>
        <begin position="57"/>
        <end position="89"/>
    </location>
</feature>
<accession>A0ABR1UIV1</accession>
<evidence type="ECO:0000256" key="1">
    <source>
        <dbReference type="SAM" id="MobiDB-lite"/>
    </source>
</evidence>
<protein>
    <submittedName>
        <fullName evidence="2">Uncharacterized protein</fullName>
    </submittedName>
</protein>
<dbReference type="RefSeq" id="XP_066714284.1">
    <property type="nucleotide sequence ID" value="XM_066860695.1"/>
</dbReference>
<comment type="caution">
    <text evidence="2">The sequence shown here is derived from an EMBL/GenBank/DDBJ whole genome shotgun (WGS) entry which is preliminary data.</text>
</comment>
<dbReference type="EMBL" id="JAQQWL010000009">
    <property type="protein sequence ID" value="KAK8058838.1"/>
    <property type="molecule type" value="Genomic_DNA"/>
</dbReference>
<evidence type="ECO:0000313" key="3">
    <source>
        <dbReference type="Proteomes" id="UP001480595"/>
    </source>
</evidence>
<proteinExistence type="predicted"/>
<gene>
    <name evidence="2" type="ORF">PG994_009286</name>
</gene>
<dbReference type="GeneID" id="92093758"/>